<dbReference type="PANTHER" id="PTHR38099">
    <property type="entry name" value="LARGE RIBOSOMAL RNA SUBUNIT ACCUMULATION PROTEIN YCED"/>
    <property type="match status" value="1"/>
</dbReference>
<sequence length="227" mass="24640">MSDMAGLWPGQKPARTLRPMKAREFKPRRLDMRAFIESGETLGGDEPLADFERLVGCLHENADAARQPAVRWQAEPELRPRRGAEPELWLHLSGSAELDLPCQRCLEPVATALAFERSFLFVANETQAAELDADSEDDVLALSRTFDLLALVEDELLMELPPVARHETCPVEVQLDRGEALPDGQPALPAPAGDAAAEDSAGGRPNPFAVLARLRRDPGADGGDSTG</sequence>
<dbReference type="EMBL" id="AZRA01000054">
    <property type="protein sequence ID" value="KDB52206.1"/>
    <property type="molecule type" value="Genomic_DNA"/>
</dbReference>
<accession>A0A059KL66</accession>
<evidence type="ECO:0000256" key="1">
    <source>
        <dbReference type="ARBA" id="ARBA00002868"/>
    </source>
</evidence>
<organism evidence="7 8">
    <name type="scientific">Sphaerotilus natans subsp. natans DSM 6575</name>
    <dbReference type="NCBI Taxonomy" id="1286631"/>
    <lineage>
        <taxon>Bacteria</taxon>
        <taxon>Pseudomonadati</taxon>
        <taxon>Pseudomonadota</taxon>
        <taxon>Betaproteobacteria</taxon>
        <taxon>Burkholderiales</taxon>
        <taxon>Sphaerotilaceae</taxon>
        <taxon>Sphaerotilus</taxon>
    </lineage>
</organism>
<protein>
    <recommendedName>
        <fullName evidence="3">Large ribosomal RNA subunit accumulation protein YceD</fullName>
    </recommendedName>
    <alternativeName>
        <fullName evidence="5">23S rRNA accumulation protein YceD</fullName>
    </alternativeName>
</protein>
<feature type="region of interest" description="Disordered" evidence="6">
    <location>
        <begin position="179"/>
        <end position="208"/>
    </location>
</feature>
<dbReference type="eggNOG" id="COG1399">
    <property type="taxonomic scope" value="Bacteria"/>
</dbReference>
<dbReference type="InterPro" id="IPR003772">
    <property type="entry name" value="YceD"/>
</dbReference>
<evidence type="ECO:0000256" key="3">
    <source>
        <dbReference type="ARBA" id="ARBA00015716"/>
    </source>
</evidence>
<evidence type="ECO:0000313" key="7">
    <source>
        <dbReference type="EMBL" id="KDB52206.1"/>
    </source>
</evidence>
<gene>
    <name evidence="7" type="ORF">X805_21840</name>
</gene>
<dbReference type="Proteomes" id="UP000026714">
    <property type="component" value="Unassembled WGS sequence"/>
</dbReference>
<name>A0A059KL66_9BURK</name>
<reference evidence="7 8" key="1">
    <citation type="journal article" date="2014" name="FEMS Microbiol. Ecol.">
        <title>Sphaerotilus natans encrusted with nanoball-shaped Fe(III) oxide minerals formed by nitrate-reducing mixotrophic Fe(II) oxidation.</title>
        <authorList>
            <person name="Park S."/>
            <person name="Kim D.H."/>
            <person name="Lee J.H."/>
            <person name="Hur H.G."/>
        </authorList>
    </citation>
    <scope>NUCLEOTIDE SEQUENCE [LARGE SCALE GENOMIC DNA]</scope>
    <source>
        <strain evidence="7 8">DSM 6575</strain>
    </source>
</reference>
<comment type="function">
    <text evidence="1">Plays a role in synthesis, processing and/or stability of 23S rRNA.</text>
</comment>
<keyword evidence="4" id="KW-0690">Ribosome biogenesis</keyword>
<dbReference type="GO" id="GO:0005829">
    <property type="term" value="C:cytosol"/>
    <property type="evidence" value="ECO:0007669"/>
    <property type="project" value="TreeGrafter"/>
</dbReference>
<evidence type="ECO:0000256" key="2">
    <source>
        <dbReference type="ARBA" id="ARBA00010740"/>
    </source>
</evidence>
<dbReference type="AlphaFoldDB" id="A0A059KL66"/>
<feature type="compositionally biased region" description="Low complexity" evidence="6">
    <location>
        <begin position="181"/>
        <end position="203"/>
    </location>
</feature>
<dbReference type="PANTHER" id="PTHR38099:SF1">
    <property type="entry name" value="LARGE RIBOSOMAL RNA SUBUNIT ACCUMULATION PROTEIN YCED"/>
    <property type="match status" value="1"/>
</dbReference>
<keyword evidence="8" id="KW-1185">Reference proteome</keyword>
<comment type="caution">
    <text evidence="7">The sequence shown here is derived from an EMBL/GenBank/DDBJ whole genome shotgun (WGS) entry which is preliminary data.</text>
</comment>
<evidence type="ECO:0000256" key="5">
    <source>
        <dbReference type="ARBA" id="ARBA00031841"/>
    </source>
</evidence>
<comment type="similarity">
    <text evidence="2">Belongs to the DUF177 domain family.</text>
</comment>
<dbReference type="Pfam" id="PF02620">
    <property type="entry name" value="YceD"/>
    <property type="match status" value="1"/>
</dbReference>
<evidence type="ECO:0000313" key="8">
    <source>
        <dbReference type="Proteomes" id="UP000026714"/>
    </source>
</evidence>
<evidence type="ECO:0000256" key="6">
    <source>
        <dbReference type="SAM" id="MobiDB-lite"/>
    </source>
</evidence>
<dbReference type="STRING" id="34103.SAMN05421778_113122"/>
<dbReference type="GO" id="GO:0042254">
    <property type="term" value="P:ribosome biogenesis"/>
    <property type="evidence" value="ECO:0007669"/>
    <property type="project" value="UniProtKB-KW"/>
</dbReference>
<dbReference type="InterPro" id="IPR039255">
    <property type="entry name" value="YceD_bac"/>
</dbReference>
<evidence type="ECO:0000256" key="4">
    <source>
        <dbReference type="ARBA" id="ARBA00022517"/>
    </source>
</evidence>
<proteinExistence type="inferred from homology"/>